<comment type="caution">
    <text evidence="1">The sequence shown here is derived from an EMBL/GenBank/DDBJ whole genome shotgun (WGS) entry which is preliminary data.</text>
</comment>
<dbReference type="AlphaFoldDB" id="A0A821M8X8"/>
<dbReference type="EMBL" id="CAJOBZ010000002">
    <property type="protein sequence ID" value="CAF4763113.1"/>
    <property type="molecule type" value="Genomic_DNA"/>
</dbReference>
<accession>A0A821M8X8</accession>
<evidence type="ECO:0000313" key="1">
    <source>
        <dbReference type="EMBL" id="CAF4763113.1"/>
    </source>
</evidence>
<keyword evidence="2" id="KW-1185">Reference proteome</keyword>
<gene>
    <name evidence="1" type="ORF">PMACD_LOCUS1414</name>
</gene>
<proteinExistence type="predicted"/>
<protein>
    <submittedName>
        <fullName evidence="1">Uncharacterized protein</fullName>
    </submittedName>
</protein>
<dbReference type="Proteomes" id="UP000663880">
    <property type="component" value="Unassembled WGS sequence"/>
</dbReference>
<reference evidence="1" key="1">
    <citation type="submission" date="2021-02" db="EMBL/GenBank/DDBJ databases">
        <authorList>
            <person name="Steward A R."/>
        </authorList>
    </citation>
    <scope>NUCLEOTIDE SEQUENCE</scope>
</reference>
<organism evidence="1 2">
    <name type="scientific">Pieris macdunnoughi</name>
    <dbReference type="NCBI Taxonomy" id="345717"/>
    <lineage>
        <taxon>Eukaryota</taxon>
        <taxon>Metazoa</taxon>
        <taxon>Ecdysozoa</taxon>
        <taxon>Arthropoda</taxon>
        <taxon>Hexapoda</taxon>
        <taxon>Insecta</taxon>
        <taxon>Pterygota</taxon>
        <taxon>Neoptera</taxon>
        <taxon>Endopterygota</taxon>
        <taxon>Lepidoptera</taxon>
        <taxon>Glossata</taxon>
        <taxon>Ditrysia</taxon>
        <taxon>Papilionoidea</taxon>
        <taxon>Pieridae</taxon>
        <taxon>Pierinae</taxon>
        <taxon>Pieris</taxon>
    </lineage>
</organism>
<dbReference type="OrthoDB" id="431588at2759"/>
<sequence length="797" mass="91764">MLRNTKIDRSCKCKLKTDLKYLTAVPGCSDDLAAVTSLPQEWTPRRGGPTLKKYLEKREQDHNNVISDIKREANAVNVDIDAQVRSLAEVLLADIKKHQQDIECKLIESKPVDVLSLERRNDCFKLITGVFSSWTQSLVQFKQEALGLERQRLDGLKSVLKKQFQNLVEVGHKSPKDLLHDFDERMYAINQQLISNCRAYTELEAQLRNQADTYIIRIRSSLNEMCLEKTSYIRGRSALPWMNESIQRTRSSSLELETIKKTSGASPGTNMEEFKGYVAHLVQAYRAAIIKLCTDFSGQLKNLQEEIDNYLYVEKPRKSVLSKIQTTIDQAFDKFSNSFTESKVRIEKLLLDIAFNDVVNMQKSLYHFGDRLQSTYLILHDASYLWDDHILRSALAQKLIITGVEDMMTAHDSIEQANEVVFNIGLEQLQVASDVDKLQQLFDNLKTMLNKIEEVYQQNYEMEVKKIEEYMNLPLLMTNIMLAEYECFFEKYPKCPLNSDQSLNSSPDLVSPRRQTLISLRAPLPRVVLQTHLQDVALYNWRNGFLESLRNNVPLVPEKINCQARRWIDERTMQVNMRYSLKLMSHSVRLERLKAAREARLADLKSHEYILASHLTAMNKLVEKLPIEIAGYLGLDSPELYPLTYWAGKIQSDLDQLLASDPDPEKKRLKMSSYAPRLLMYRRNFEESLDNAIEKYKKNIQHRLQSARIATFHLVSDIKLPVEGGSYSASEAVKATAAVMKACDAFEVCAHRSMDLVHQRRQHIMVMADQLLSPLNRVVDEVFKVNKNKLAAPTKKR</sequence>
<evidence type="ECO:0000313" key="2">
    <source>
        <dbReference type="Proteomes" id="UP000663880"/>
    </source>
</evidence>
<name>A0A821M8X8_9NEOP</name>